<feature type="compositionally biased region" description="Basic residues" evidence="1">
    <location>
        <begin position="22"/>
        <end position="31"/>
    </location>
</feature>
<gene>
    <name evidence="3" type="ORF">SAMN02927923_00462</name>
</gene>
<evidence type="ECO:0000313" key="3">
    <source>
        <dbReference type="EMBL" id="SCX97872.1"/>
    </source>
</evidence>
<organism evidence="3 4">
    <name type="scientific">Microvirga guangxiensis</name>
    <dbReference type="NCBI Taxonomy" id="549386"/>
    <lineage>
        <taxon>Bacteria</taxon>
        <taxon>Pseudomonadati</taxon>
        <taxon>Pseudomonadota</taxon>
        <taxon>Alphaproteobacteria</taxon>
        <taxon>Hyphomicrobiales</taxon>
        <taxon>Methylobacteriaceae</taxon>
        <taxon>Microvirga</taxon>
    </lineage>
</organism>
<reference evidence="3 4" key="1">
    <citation type="submission" date="2016-10" db="EMBL/GenBank/DDBJ databases">
        <authorList>
            <person name="de Groot N.N."/>
        </authorList>
    </citation>
    <scope>NUCLEOTIDE SEQUENCE [LARGE SCALE GENOMIC DNA]</scope>
    <source>
        <strain evidence="3 4">CGMCC 1.7666</strain>
    </source>
</reference>
<sequence>MNKKENENVHQVIAPTGIVASRKARKSRRSGSARGLVRPKQTLSGADSLPSEAGRLLVVLDGAETRVLVDSTDADSLIVHRKRAGISVGAGRFAVATAESLVRQDLARWQPGAKGPAQLVLSEAGRSYLRRRACADQPDMSYLHQHREIVIATVQTETGPSRVRMDSEESPLDWLRRRKDRNGAPMIDEAAYQAGERLRTDIMLAGLLPGVTARWDAMPSGGGPASPSDATDRMIAARQRIRHAFDAVGSDFSDLLMDLCGFLKGLEQIERERGWPQRSAKIVVRLALARLAEHYGIEAAARGPAASRGIKTWRAVVIEGGRA</sequence>
<proteinExistence type="predicted"/>
<evidence type="ECO:0000313" key="4">
    <source>
        <dbReference type="Proteomes" id="UP000199569"/>
    </source>
</evidence>
<protein>
    <recommendedName>
        <fullName evidence="2">DUF6456 domain-containing protein</fullName>
    </recommendedName>
</protein>
<evidence type="ECO:0000259" key="2">
    <source>
        <dbReference type="Pfam" id="PF20057"/>
    </source>
</evidence>
<dbReference type="AlphaFoldDB" id="A0A1G5C637"/>
<keyword evidence="4" id="KW-1185">Reference proteome</keyword>
<dbReference type="STRING" id="549386.SAMN02927923_00462"/>
<dbReference type="InterPro" id="IPR045599">
    <property type="entry name" value="DUF6456"/>
</dbReference>
<dbReference type="Proteomes" id="UP000199569">
    <property type="component" value="Unassembled WGS sequence"/>
</dbReference>
<accession>A0A1G5C637</accession>
<feature type="region of interest" description="Disordered" evidence="1">
    <location>
        <begin position="1"/>
        <end position="48"/>
    </location>
</feature>
<dbReference type="EMBL" id="FMVJ01000002">
    <property type="protein sequence ID" value="SCX97872.1"/>
    <property type="molecule type" value="Genomic_DNA"/>
</dbReference>
<evidence type="ECO:0000256" key="1">
    <source>
        <dbReference type="SAM" id="MobiDB-lite"/>
    </source>
</evidence>
<feature type="domain" description="DUF6456" evidence="2">
    <location>
        <begin position="163"/>
        <end position="296"/>
    </location>
</feature>
<name>A0A1G5C637_9HYPH</name>
<dbReference type="Pfam" id="PF20057">
    <property type="entry name" value="DUF6456"/>
    <property type="match status" value="1"/>
</dbReference>